<accession>A0A8S2NKQ5</accession>
<sequence length="217" mass="23622">MNVSTFSLLTLPSSIFDILPTRYEIRILRLGGEVCNAVTGAQLFSNCTLVFTPTDSNVYYAAAIMIEDFYPYTTTALSSSPLQFLIFVYDPPSACSTLPTIIGSYTDQSCVPVQASSSFSFSIISQIGCIGTNISELVALLPYGMIRSSFVKDSTNPNIYSVQLNWTLSASQTGTQLFCAAVLDTNNVQSSQYCLKFIIGTPGICPITTRMTFFISE</sequence>
<evidence type="ECO:0000313" key="3">
    <source>
        <dbReference type="Proteomes" id="UP000682733"/>
    </source>
</evidence>
<evidence type="ECO:0000313" key="1">
    <source>
        <dbReference type="EMBL" id="CAF1195373.1"/>
    </source>
</evidence>
<dbReference type="AlphaFoldDB" id="A0A8S2NKQ5"/>
<dbReference type="Proteomes" id="UP000677228">
    <property type="component" value="Unassembled WGS sequence"/>
</dbReference>
<evidence type="ECO:0000313" key="2">
    <source>
        <dbReference type="EMBL" id="CAF4005614.1"/>
    </source>
</evidence>
<dbReference type="Proteomes" id="UP000682733">
    <property type="component" value="Unassembled WGS sequence"/>
</dbReference>
<proteinExistence type="predicted"/>
<dbReference type="EMBL" id="CAJOBA010035494">
    <property type="protein sequence ID" value="CAF4005614.1"/>
    <property type="molecule type" value="Genomic_DNA"/>
</dbReference>
<organism evidence="2 3">
    <name type="scientific">Didymodactylos carnosus</name>
    <dbReference type="NCBI Taxonomy" id="1234261"/>
    <lineage>
        <taxon>Eukaryota</taxon>
        <taxon>Metazoa</taxon>
        <taxon>Spiralia</taxon>
        <taxon>Gnathifera</taxon>
        <taxon>Rotifera</taxon>
        <taxon>Eurotatoria</taxon>
        <taxon>Bdelloidea</taxon>
        <taxon>Philodinida</taxon>
        <taxon>Philodinidae</taxon>
        <taxon>Didymodactylos</taxon>
    </lineage>
</organism>
<protein>
    <submittedName>
        <fullName evidence="2">Uncharacterized protein</fullName>
    </submittedName>
</protein>
<comment type="caution">
    <text evidence="2">The sequence shown here is derived from an EMBL/GenBank/DDBJ whole genome shotgun (WGS) entry which is preliminary data.</text>
</comment>
<name>A0A8S2NKQ5_9BILA</name>
<gene>
    <name evidence="1" type="ORF">OVA965_LOCUS23719</name>
    <name evidence="2" type="ORF">TMI583_LOCUS24438</name>
</gene>
<reference evidence="2" key="1">
    <citation type="submission" date="2021-02" db="EMBL/GenBank/DDBJ databases">
        <authorList>
            <person name="Nowell W R."/>
        </authorList>
    </citation>
    <scope>NUCLEOTIDE SEQUENCE</scope>
</reference>
<dbReference type="EMBL" id="CAJNOK010013965">
    <property type="protein sequence ID" value="CAF1195373.1"/>
    <property type="molecule type" value="Genomic_DNA"/>
</dbReference>